<dbReference type="AlphaFoldDB" id="H8YZC3"/>
<name>H8YZC3_9GAMM</name>
<dbReference type="eggNOG" id="ENOG502ZNTI">
    <property type="taxonomic scope" value="Bacteria"/>
</dbReference>
<dbReference type="RefSeq" id="WP_009148634.1">
    <property type="nucleotide sequence ID" value="NZ_CP121471.1"/>
</dbReference>
<accession>H8YZC3</accession>
<evidence type="ECO:0000313" key="1">
    <source>
        <dbReference type="EMBL" id="EIC22050.1"/>
    </source>
</evidence>
<proteinExistence type="predicted"/>
<keyword evidence="2" id="KW-1185">Reference proteome</keyword>
<evidence type="ECO:0000313" key="2">
    <source>
        <dbReference type="Proteomes" id="UP000002964"/>
    </source>
</evidence>
<reference evidence="1 2" key="2">
    <citation type="submission" date="2011-11" db="EMBL/GenBank/DDBJ databases">
        <authorList>
            <consortium name="US DOE Joint Genome Institute"/>
            <person name="Lucas S."/>
            <person name="Han J."/>
            <person name="Lapidus A."/>
            <person name="Cheng J.-F."/>
            <person name="Goodwin L."/>
            <person name="Pitluck S."/>
            <person name="Peters L."/>
            <person name="Ovchinnikova G."/>
            <person name="Zhang X."/>
            <person name="Detter J.C."/>
            <person name="Han C."/>
            <person name="Tapia R."/>
            <person name="Land M."/>
            <person name="Hauser L."/>
            <person name="Kyrpides N."/>
            <person name="Ivanova N."/>
            <person name="Pagani I."/>
            <person name="Vogl K."/>
            <person name="Liu Z."/>
            <person name="Overmann J."/>
            <person name="Frigaard N.-U."/>
            <person name="Bryant D."/>
            <person name="Woyke T."/>
        </authorList>
    </citation>
    <scope>NUCLEOTIDE SEQUENCE [LARGE SCALE GENOMIC DNA]</scope>
    <source>
        <strain evidence="1 2">970</strain>
    </source>
</reference>
<dbReference type="HOGENOM" id="CLU_186573_0_0_6"/>
<dbReference type="EMBL" id="JH603169">
    <property type="protein sequence ID" value="EIC22050.1"/>
    <property type="molecule type" value="Genomic_DNA"/>
</dbReference>
<organism evidence="1 2">
    <name type="scientific">Thiorhodovibrio frisius</name>
    <dbReference type="NCBI Taxonomy" id="631362"/>
    <lineage>
        <taxon>Bacteria</taxon>
        <taxon>Pseudomonadati</taxon>
        <taxon>Pseudomonadota</taxon>
        <taxon>Gammaproteobacteria</taxon>
        <taxon>Chromatiales</taxon>
        <taxon>Chromatiaceae</taxon>
        <taxon>Thiorhodovibrio</taxon>
    </lineage>
</organism>
<dbReference type="Proteomes" id="UP000002964">
    <property type="component" value="Unassembled WGS sequence"/>
</dbReference>
<protein>
    <submittedName>
        <fullName evidence="1">Uncharacterized protein</fullName>
    </submittedName>
</protein>
<sequence>MPQTDTTALYQKFPHLKEIDKLWGTRDARDFIKSLMSDSRDGARQGFSLEHSSTLFALLVEHDEEFPQFDDSHAFNTGDD</sequence>
<gene>
    <name evidence="1" type="ORF">Thi970DRAFT_02292</name>
</gene>
<reference evidence="2" key="1">
    <citation type="submission" date="2011-06" db="EMBL/GenBank/DDBJ databases">
        <authorList>
            <consortium name="US DOE Joint Genome Institute (JGI-PGF)"/>
            <person name="Lucas S."/>
            <person name="Han J."/>
            <person name="Lapidus A."/>
            <person name="Cheng J.-F."/>
            <person name="Goodwin L."/>
            <person name="Pitluck S."/>
            <person name="Peters L."/>
            <person name="Land M.L."/>
            <person name="Hauser L."/>
            <person name="Vogl K."/>
            <person name="Liu Z."/>
            <person name="Overmann J."/>
            <person name="Frigaard N.-U."/>
            <person name="Bryant D.A."/>
            <person name="Woyke T.J."/>
        </authorList>
    </citation>
    <scope>NUCLEOTIDE SEQUENCE [LARGE SCALE GENOMIC DNA]</scope>
    <source>
        <strain evidence="2">970</strain>
    </source>
</reference>